<dbReference type="Proteomes" id="UP001500279">
    <property type="component" value="Unassembled WGS sequence"/>
</dbReference>
<dbReference type="PANTHER" id="PTHR43968">
    <property type="match status" value="1"/>
</dbReference>
<dbReference type="Gene3D" id="3.40.30.10">
    <property type="entry name" value="Glutaredoxin"/>
    <property type="match status" value="1"/>
</dbReference>
<evidence type="ECO:0000313" key="2">
    <source>
        <dbReference type="EMBL" id="GAA0769424.1"/>
    </source>
</evidence>
<proteinExistence type="predicted"/>
<dbReference type="RefSeq" id="WP_141290961.1">
    <property type="nucleotide sequence ID" value="NZ_BAAAEW010000047.1"/>
</dbReference>
<dbReference type="SFLD" id="SFLDS00019">
    <property type="entry name" value="Glutathione_Transferase_(cytos"/>
    <property type="match status" value="1"/>
</dbReference>
<gene>
    <name evidence="2" type="ORF">GCM10009107_60260</name>
</gene>
<feature type="domain" description="GST N-terminal" evidence="1">
    <location>
        <begin position="5"/>
        <end position="84"/>
    </location>
</feature>
<dbReference type="Gene3D" id="1.20.1050.10">
    <property type="match status" value="1"/>
</dbReference>
<dbReference type="Pfam" id="PF13410">
    <property type="entry name" value="GST_C_2"/>
    <property type="match status" value="1"/>
</dbReference>
<dbReference type="SUPFAM" id="SSF47616">
    <property type="entry name" value="GST C-terminal domain-like"/>
    <property type="match status" value="1"/>
</dbReference>
<dbReference type="CDD" id="cd03196">
    <property type="entry name" value="GST_C_5"/>
    <property type="match status" value="1"/>
</dbReference>
<dbReference type="InterPro" id="IPR004045">
    <property type="entry name" value="Glutathione_S-Trfase_N"/>
</dbReference>
<dbReference type="InterPro" id="IPR036249">
    <property type="entry name" value="Thioredoxin-like_sf"/>
</dbReference>
<reference evidence="2 3" key="1">
    <citation type="journal article" date="2019" name="Int. J. Syst. Evol. Microbiol.">
        <title>The Global Catalogue of Microorganisms (GCM) 10K type strain sequencing project: providing services to taxonomists for standard genome sequencing and annotation.</title>
        <authorList>
            <consortium name="The Broad Institute Genomics Platform"/>
            <consortium name="The Broad Institute Genome Sequencing Center for Infectious Disease"/>
            <person name="Wu L."/>
            <person name="Ma J."/>
        </authorList>
    </citation>
    <scope>NUCLEOTIDE SEQUENCE [LARGE SCALE GENOMIC DNA]</scope>
    <source>
        <strain evidence="2 3">JCM 15503</strain>
    </source>
</reference>
<dbReference type="Pfam" id="PF13417">
    <property type="entry name" value="GST_N_3"/>
    <property type="match status" value="1"/>
</dbReference>
<dbReference type="InterPro" id="IPR050983">
    <property type="entry name" value="GST_Omega/HSP26"/>
</dbReference>
<dbReference type="EMBL" id="BAAAEW010000047">
    <property type="protein sequence ID" value="GAA0769424.1"/>
    <property type="molecule type" value="Genomic_DNA"/>
</dbReference>
<dbReference type="InterPro" id="IPR036282">
    <property type="entry name" value="Glutathione-S-Trfase_C_sf"/>
</dbReference>
<name>A0ABN1KKD1_9BURK</name>
<keyword evidence="3" id="KW-1185">Reference proteome</keyword>
<comment type="caution">
    <text evidence="2">The sequence shown here is derived from an EMBL/GenBank/DDBJ whole genome shotgun (WGS) entry which is preliminary data.</text>
</comment>
<organism evidence="2 3">
    <name type="scientific">Ideonella azotifigens</name>
    <dbReference type="NCBI Taxonomy" id="513160"/>
    <lineage>
        <taxon>Bacteria</taxon>
        <taxon>Pseudomonadati</taxon>
        <taxon>Pseudomonadota</taxon>
        <taxon>Betaproteobacteria</taxon>
        <taxon>Burkholderiales</taxon>
        <taxon>Sphaerotilaceae</taxon>
        <taxon>Ideonella</taxon>
    </lineage>
</organism>
<dbReference type="PANTHER" id="PTHR43968:SF6">
    <property type="entry name" value="GLUTATHIONE S-TRANSFERASE OMEGA"/>
    <property type="match status" value="1"/>
</dbReference>
<dbReference type="InterPro" id="IPR040079">
    <property type="entry name" value="Glutathione_S-Trfase"/>
</dbReference>
<evidence type="ECO:0000259" key="1">
    <source>
        <dbReference type="PROSITE" id="PS50404"/>
    </source>
</evidence>
<sequence>MTPSPLPLLYSYRRCPYAMRARMALLQAGRPFEAFEIVLRDKPAALLQLSPKGTVPVLRLPGGEVLDESWDIMRWALATADDPHWWQAAQSPPNLALLQCNDGVFKRDLDRYKYPERFLDEPRSREAVRADAVAALLLPLEARLQDQPWLGGEQPCATDLAIFPFVRQFAAVAPQWFSAQPWPALQAWLAAWLDGALFAACMTKLPSQQAVVCPAPRG</sequence>
<evidence type="ECO:0000313" key="3">
    <source>
        <dbReference type="Proteomes" id="UP001500279"/>
    </source>
</evidence>
<dbReference type="SUPFAM" id="SSF52833">
    <property type="entry name" value="Thioredoxin-like"/>
    <property type="match status" value="1"/>
</dbReference>
<accession>A0ABN1KKD1</accession>
<dbReference type="PROSITE" id="PS50404">
    <property type="entry name" value="GST_NTER"/>
    <property type="match status" value="1"/>
</dbReference>
<protein>
    <submittedName>
        <fullName evidence="2">Glutathione S-transferase</fullName>
    </submittedName>
</protein>